<sequence length="95" mass="10986">GKNVQEIIPDSHDYETELEKEMQRRIKDIVMKDVQRKKQSPTPKPTPPTREEEDEHAQEARQFTLNILSDYQDYAENILCLGVIIGQKSAGEKFA</sequence>
<protein>
    <submittedName>
        <fullName evidence="1">28663_t:CDS:1</fullName>
    </submittedName>
</protein>
<dbReference type="Proteomes" id="UP000789920">
    <property type="component" value="Unassembled WGS sequence"/>
</dbReference>
<evidence type="ECO:0000313" key="1">
    <source>
        <dbReference type="EMBL" id="CAG8840910.1"/>
    </source>
</evidence>
<dbReference type="EMBL" id="CAJVQC010128266">
    <property type="protein sequence ID" value="CAG8840910.1"/>
    <property type="molecule type" value="Genomic_DNA"/>
</dbReference>
<gene>
    <name evidence="1" type="ORF">RPERSI_LOCUS31631</name>
</gene>
<reference evidence="1" key="1">
    <citation type="submission" date="2021-06" db="EMBL/GenBank/DDBJ databases">
        <authorList>
            <person name="Kallberg Y."/>
            <person name="Tangrot J."/>
            <person name="Rosling A."/>
        </authorList>
    </citation>
    <scope>NUCLEOTIDE SEQUENCE</scope>
    <source>
        <strain evidence="1">MA461A</strain>
    </source>
</reference>
<feature type="non-terminal residue" evidence="1">
    <location>
        <position position="1"/>
    </location>
</feature>
<evidence type="ECO:0000313" key="2">
    <source>
        <dbReference type="Proteomes" id="UP000789920"/>
    </source>
</evidence>
<name>A0ACA9SKA3_9GLOM</name>
<feature type="non-terminal residue" evidence="1">
    <location>
        <position position="95"/>
    </location>
</feature>
<keyword evidence="2" id="KW-1185">Reference proteome</keyword>
<comment type="caution">
    <text evidence="1">The sequence shown here is derived from an EMBL/GenBank/DDBJ whole genome shotgun (WGS) entry which is preliminary data.</text>
</comment>
<proteinExistence type="predicted"/>
<accession>A0ACA9SKA3</accession>
<organism evidence="1 2">
    <name type="scientific">Racocetra persica</name>
    <dbReference type="NCBI Taxonomy" id="160502"/>
    <lineage>
        <taxon>Eukaryota</taxon>
        <taxon>Fungi</taxon>
        <taxon>Fungi incertae sedis</taxon>
        <taxon>Mucoromycota</taxon>
        <taxon>Glomeromycotina</taxon>
        <taxon>Glomeromycetes</taxon>
        <taxon>Diversisporales</taxon>
        <taxon>Gigasporaceae</taxon>
        <taxon>Racocetra</taxon>
    </lineage>
</organism>